<dbReference type="OrthoDB" id="9780606at2"/>
<evidence type="ECO:0000259" key="1">
    <source>
        <dbReference type="Pfam" id="PF12705"/>
    </source>
</evidence>
<reference evidence="2 3" key="1">
    <citation type="submission" date="2017-02" db="EMBL/GenBank/DDBJ databases">
        <authorList>
            <person name="Peterson S.W."/>
        </authorList>
    </citation>
    <scope>NUCLEOTIDE SEQUENCE [LARGE SCALE GENOMIC DNA]</scope>
    <source>
        <strain evidence="2 3">S285</strain>
    </source>
</reference>
<dbReference type="SUPFAM" id="SSF52540">
    <property type="entry name" value="P-loop containing nucleoside triphosphate hydrolases"/>
    <property type="match status" value="1"/>
</dbReference>
<dbReference type="InterPro" id="IPR014153">
    <property type="entry name" value="Ds_break_AddB"/>
</dbReference>
<organism evidence="2 3">
    <name type="scientific">Methylocystis bryophila</name>
    <dbReference type="NCBI Taxonomy" id="655015"/>
    <lineage>
        <taxon>Bacteria</taxon>
        <taxon>Pseudomonadati</taxon>
        <taxon>Pseudomonadota</taxon>
        <taxon>Alphaproteobacteria</taxon>
        <taxon>Hyphomicrobiales</taxon>
        <taxon>Methylocystaceae</taxon>
        <taxon>Methylocystis</taxon>
    </lineage>
</organism>
<dbReference type="EMBL" id="CP019948">
    <property type="protein sequence ID" value="ARN82756.1"/>
    <property type="molecule type" value="Genomic_DNA"/>
</dbReference>
<evidence type="ECO:0000313" key="2">
    <source>
        <dbReference type="EMBL" id="ARN82756.1"/>
    </source>
</evidence>
<proteinExistence type="predicted"/>
<name>A0A1W6MYY4_9HYPH</name>
<dbReference type="Gene3D" id="3.90.320.10">
    <property type="match status" value="1"/>
</dbReference>
<gene>
    <name evidence="2" type="ORF">B1812_18525</name>
</gene>
<dbReference type="InterPro" id="IPR027417">
    <property type="entry name" value="P-loop_NTPase"/>
</dbReference>
<dbReference type="Proteomes" id="UP000193978">
    <property type="component" value="Chromosome"/>
</dbReference>
<dbReference type="InterPro" id="IPR011604">
    <property type="entry name" value="PDDEXK-like_dom_sf"/>
</dbReference>
<evidence type="ECO:0000313" key="3">
    <source>
        <dbReference type="Proteomes" id="UP000193978"/>
    </source>
</evidence>
<dbReference type="KEGG" id="mbry:B1812_18525"/>
<feature type="domain" description="PD-(D/E)XK endonuclease-like" evidence="1">
    <location>
        <begin position="754"/>
        <end position="966"/>
    </location>
</feature>
<dbReference type="Pfam" id="PF12705">
    <property type="entry name" value="PDDEXK_1"/>
    <property type="match status" value="1"/>
</dbReference>
<protein>
    <submittedName>
        <fullName evidence="2">Double-strand break repair protein AddB</fullName>
    </submittedName>
</protein>
<sequence length="1028" mass="111705">MARHVFTIAPGAPFLATFVAALLEGKIVEGVSSTIAPLDLARISIFTPTRRAARALAVELALKLDRPAALLPRILPLGALDEIESAALLSFEAEASFDAFAPTIDEIDRRLTLAEFILAWARALKGAVVSPDGAGLGEAVLIAPTAVNACALAKELGALIDEFVIEDVETESVLGCVDESFDRYWAITRDFLGIALRQWPALLEERGAADRTARAKALLETQIRAISAGSWTEPVIALGSTGSNPTTARLLAAIAQKPRGAAVLPGLDQDIDDEGWRHIGDAIGERGEPAFTHPQSMLKRLLRQLGVERAEVKPLGDARTPLAARRRFVSQALRPADTTQMWRGFREALGAEFPAALEGVSLVEAPDENLEALALALFMREALETKERTAALITPDRQAARRVCAELARFGIEVDDSGGAPLASTPLGSLARRLAAMTEDGASCLDAAALLSHSQTRLGLARSEIEALLPFAEAAVLRVVPESGETFAARAARARDMAQAPGAHPMAQRVNDVQWKAIEDLFARLDDALAPLAALPRKSKLAARVEALARALEAVTVSNEAGDLGGAEELLELFDRLRSPGASLEFDATGFAALLDALLFEATVRGPRRAHPRLKILGPLEARLMEADLVLLAGLDEGVWPPQAETGAFLNRAMREALGLTPPERRIGQSAHDFEMALGAPCVVLSRALKRDGSPTVASRFLTRLEALAGDDFAPCKARGEAMLAIAKALDRPDAIEPCKRPEPRPPVALRPTQLSVTRIERLRRDPYSLYAERILKLTPLDPFGGQRGAREIGTAVHETLASFVQAQPTGPLSADADERLLALAQEKFAPFLTDPDFKTFRWPRLVEGLRQMLRFERSRREAATKIYVEERGEWRFPLFDGTEFRLTAVADRIEIDAKGAAFVFDYKTGEPPSDKQVHVGFAPQLTLEAAMLEAGAFEGVGRREVEGAAYVRVRGDGDARWIKPKNGARFRELVIEHRIQLKTLLEQFRDPSRSYPSRPFVAFAGRDGDYDHLARVKEWSREGGDET</sequence>
<accession>A0A1W6MYY4</accession>
<keyword evidence="3" id="KW-1185">Reference proteome</keyword>
<dbReference type="InterPro" id="IPR038726">
    <property type="entry name" value="PDDEXK_AddAB-type"/>
</dbReference>
<dbReference type="RefSeq" id="WP_085772894.1">
    <property type="nucleotide sequence ID" value="NZ_AP027149.1"/>
</dbReference>
<dbReference type="STRING" id="655015.B1812_18525"/>
<dbReference type="NCBIfam" id="TIGR02786">
    <property type="entry name" value="addB_alphas"/>
    <property type="match status" value="1"/>
</dbReference>
<dbReference type="AlphaFoldDB" id="A0A1W6MYY4"/>